<feature type="region of interest" description="Disordered" evidence="1">
    <location>
        <begin position="1"/>
        <end position="97"/>
    </location>
</feature>
<name>A0A979FL27_HYAAZ</name>
<accession>A0A979FL27</accession>
<keyword evidence="2" id="KW-1185">Reference proteome</keyword>
<proteinExistence type="predicted"/>
<organism evidence="2 3">
    <name type="scientific">Hyalella azteca</name>
    <name type="common">Amphipod</name>
    <dbReference type="NCBI Taxonomy" id="294128"/>
    <lineage>
        <taxon>Eukaryota</taxon>
        <taxon>Metazoa</taxon>
        <taxon>Ecdysozoa</taxon>
        <taxon>Arthropoda</taxon>
        <taxon>Crustacea</taxon>
        <taxon>Multicrustacea</taxon>
        <taxon>Malacostraca</taxon>
        <taxon>Eumalacostraca</taxon>
        <taxon>Peracarida</taxon>
        <taxon>Amphipoda</taxon>
        <taxon>Senticaudata</taxon>
        <taxon>Talitrida</taxon>
        <taxon>Talitroidea</taxon>
        <taxon>Hyalellidae</taxon>
        <taxon>Hyalella</taxon>
    </lineage>
</organism>
<feature type="compositionally biased region" description="Basic and acidic residues" evidence="1">
    <location>
        <begin position="27"/>
        <end position="40"/>
    </location>
</feature>
<evidence type="ECO:0000313" key="3">
    <source>
        <dbReference type="RefSeq" id="XP_047736944.1"/>
    </source>
</evidence>
<feature type="compositionally biased region" description="Basic and acidic residues" evidence="1">
    <location>
        <begin position="54"/>
        <end position="71"/>
    </location>
</feature>
<protein>
    <submittedName>
        <fullName evidence="3">Uncharacterized protein LOC125178063</fullName>
    </submittedName>
</protein>
<reference evidence="3" key="1">
    <citation type="submission" date="2025-08" db="UniProtKB">
        <authorList>
            <consortium name="RefSeq"/>
        </authorList>
    </citation>
    <scope>IDENTIFICATION</scope>
    <source>
        <tissue evidence="3">Whole organism</tissue>
    </source>
</reference>
<dbReference type="AlphaFoldDB" id="A0A979FL27"/>
<gene>
    <name evidence="3" type="primary">LOC125178063</name>
</gene>
<feature type="compositionally biased region" description="Basic residues" evidence="1">
    <location>
        <begin position="17"/>
        <end position="26"/>
    </location>
</feature>
<feature type="region of interest" description="Disordered" evidence="1">
    <location>
        <begin position="483"/>
        <end position="506"/>
    </location>
</feature>
<feature type="compositionally biased region" description="Polar residues" evidence="1">
    <location>
        <begin position="486"/>
        <end position="506"/>
    </location>
</feature>
<dbReference type="GeneID" id="125178063"/>
<sequence>MGRTGEESSQASEGRERARKKNKTPKNVRDKSLPQDEKSHRSSSRSRFLSWRRKCPEKSKSFDQSEIETKVDPINSQLEKKKSEDPEVPSSHLQSNPKYDFVMHHTLKLKSDCRANLYCKREDNISQLLLGKSKENPANRQRTRRRGGFWSGSAKVQPTLWPKNSIDFDPLLYGHLDDGGVWTGEEQAQDLHQPPDLTSQTHWQSPNKLKTRKINVDLLETLHGEKSGSPSPSTTPKTFSWLPPGSEMEEKQSPSALSSSRKSSNSSTGKDSIPKNKATKYFPAEVIFQTGKQTSIKQHKEIVDSDQRNVETDGTTVVITEAFANTNVVQLPACPVNPELSSSVKKKVRSSFKKRGISVPDYGRGTDYLEPKTIITLERQQKANLNFIEKKEKSHKVKDLEISKSFPRPIPARDPYVVTYDWTISPDYGTLPSADTKVAERSSGNGYQVARGVDQLIASTAKLMQQDTLRLNKDYITTIDAPTSVADKSSPSTSLRSSDGNSPSAETFLNQLDAAEAEKVVHVSSPLSTPSSSTNATENVLDTLTTNSTMQGSLQIPPAPSTPPVDLDLDKEDISSSPSWLHSTGGFLWSFVREVMKGEATGELDDDGDDEDVAGDDAFSVKRWKLK</sequence>
<feature type="compositionally biased region" description="Low complexity" evidence="1">
    <location>
        <begin position="227"/>
        <end position="240"/>
    </location>
</feature>
<evidence type="ECO:0000256" key="1">
    <source>
        <dbReference type="SAM" id="MobiDB-lite"/>
    </source>
</evidence>
<dbReference type="RefSeq" id="XP_047736944.1">
    <property type="nucleotide sequence ID" value="XM_047880988.1"/>
</dbReference>
<dbReference type="Proteomes" id="UP000694843">
    <property type="component" value="Unplaced"/>
</dbReference>
<evidence type="ECO:0000313" key="2">
    <source>
        <dbReference type="Proteomes" id="UP000694843"/>
    </source>
</evidence>
<feature type="region of interest" description="Disordered" evidence="1">
    <location>
        <begin position="188"/>
        <end position="209"/>
    </location>
</feature>
<dbReference type="KEGG" id="hazt:125178063"/>
<feature type="region of interest" description="Disordered" evidence="1">
    <location>
        <begin position="223"/>
        <end position="276"/>
    </location>
</feature>
<feature type="compositionally biased region" description="Low complexity" evidence="1">
    <location>
        <begin position="253"/>
        <end position="271"/>
    </location>
</feature>
<feature type="compositionally biased region" description="Polar residues" evidence="1">
    <location>
        <begin position="196"/>
        <end position="208"/>
    </location>
</feature>
<feature type="region of interest" description="Disordered" evidence="1">
    <location>
        <begin position="132"/>
        <end position="154"/>
    </location>
</feature>